<feature type="compositionally biased region" description="Basic and acidic residues" evidence="4">
    <location>
        <begin position="302"/>
        <end position="311"/>
    </location>
</feature>
<accession>A0A444UDK1</accession>
<feature type="compositionally biased region" description="Basic and acidic residues" evidence="4">
    <location>
        <begin position="175"/>
        <end position="186"/>
    </location>
</feature>
<feature type="region of interest" description="Disordered" evidence="4">
    <location>
        <begin position="153"/>
        <end position="212"/>
    </location>
</feature>
<dbReference type="InterPro" id="IPR051655">
    <property type="entry name" value="FAM161"/>
</dbReference>
<evidence type="ECO:0000256" key="2">
    <source>
        <dbReference type="ARBA" id="ARBA00023054"/>
    </source>
</evidence>
<feature type="coiled-coil region" evidence="3">
    <location>
        <begin position="553"/>
        <end position="580"/>
    </location>
</feature>
<feature type="compositionally biased region" description="Low complexity" evidence="4">
    <location>
        <begin position="158"/>
        <end position="174"/>
    </location>
</feature>
<feature type="region of interest" description="Disordered" evidence="4">
    <location>
        <begin position="619"/>
        <end position="650"/>
    </location>
</feature>
<keyword evidence="6" id="KW-1185">Reference proteome</keyword>
<name>A0A444UDK1_ACIRT</name>
<feature type="region of interest" description="Disordered" evidence="4">
    <location>
        <begin position="1"/>
        <end position="61"/>
    </location>
</feature>
<comment type="similarity">
    <text evidence="1">Belongs to the FAM161 family.</text>
</comment>
<feature type="compositionally biased region" description="Polar residues" evidence="4">
    <location>
        <begin position="193"/>
        <end position="212"/>
    </location>
</feature>
<dbReference type="PANTHER" id="PTHR21501">
    <property type="entry name" value="PROTEIN FAM-161"/>
    <property type="match status" value="1"/>
</dbReference>
<feature type="compositionally biased region" description="Polar residues" evidence="4">
    <location>
        <begin position="444"/>
        <end position="454"/>
    </location>
</feature>
<dbReference type="PANTHER" id="PTHR21501:SF4">
    <property type="entry name" value="PROTEIN FAM161B"/>
    <property type="match status" value="1"/>
</dbReference>
<dbReference type="Proteomes" id="UP000289886">
    <property type="component" value="Unassembled WGS sequence"/>
</dbReference>
<feature type="region of interest" description="Disordered" evidence="4">
    <location>
        <begin position="302"/>
        <end position="340"/>
    </location>
</feature>
<evidence type="ECO:0000256" key="3">
    <source>
        <dbReference type="SAM" id="Coils"/>
    </source>
</evidence>
<evidence type="ECO:0000256" key="1">
    <source>
        <dbReference type="ARBA" id="ARBA00006663"/>
    </source>
</evidence>
<feature type="region of interest" description="Disordered" evidence="4">
    <location>
        <begin position="426"/>
        <end position="467"/>
    </location>
</feature>
<evidence type="ECO:0000256" key="4">
    <source>
        <dbReference type="SAM" id="MobiDB-lite"/>
    </source>
</evidence>
<dbReference type="EMBL" id="SCEB01214778">
    <property type="protein sequence ID" value="RXM33241.1"/>
    <property type="molecule type" value="Genomic_DNA"/>
</dbReference>
<gene>
    <name evidence="5" type="ORF">EOD39_15230</name>
</gene>
<protein>
    <submittedName>
        <fullName evidence="5">Protein FAM161B</fullName>
    </submittedName>
</protein>
<dbReference type="InterPro" id="IPR019579">
    <property type="entry name" value="FAM161A/B"/>
</dbReference>
<evidence type="ECO:0000313" key="5">
    <source>
        <dbReference type="EMBL" id="RXM33241.1"/>
    </source>
</evidence>
<dbReference type="GO" id="GO:0005856">
    <property type="term" value="C:cytoskeleton"/>
    <property type="evidence" value="ECO:0007669"/>
    <property type="project" value="UniProtKB-ARBA"/>
</dbReference>
<organism evidence="5 6">
    <name type="scientific">Acipenser ruthenus</name>
    <name type="common">Sterlet sturgeon</name>
    <dbReference type="NCBI Taxonomy" id="7906"/>
    <lineage>
        <taxon>Eukaryota</taxon>
        <taxon>Metazoa</taxon>
        <taxon>Chordata</taxon>
        <taxon>Craniata</taxon>
        <taxon>Vertebrata</taxon>
        <taxon>Euteleostomi</taxon>
        <taxon>Actinopterygii</taxon>
        <taxon>Chondrostei</taxon>
        <taxon>Acipenseriformes</taxon>
        <taxon>Acipenseridae</taxon>
        <taxon>Acipenser</taxon>
    </lineage>
</organism>
<reference evidence="5 6" key="1">
    <citation type="submission" date="2019-01" db="EMBL/GenBank/DDBJ databases">
        <title>Draft Genome and Complete Hox-Cluster Characterization of the Sterlet Sturgeon (Acipenser ruthenus).</title>
        <authorList>
            <person name="Wei Q."/>
        </authorList>
    </citation>
    <scope>NUCLEOTIDE SEQUENCE [LARGE SCALE GENOMIC DNA]</scope>
    <source>
        <strain evidence="5">WHYD16114868_AA</strain>
        <tissue evidence="5">Blood</tissue>
    </source>
</reference>
<sequence>MPVSHCMPVFNKSKGAFSQEVQSDRKNGDGSEEDFSSYQHQGFHPKDSSESEEEVSGSRVNQIDGGGLLEFLHQEDGSALSDQQFYQRLQILKEAHQEKLMETSKLFQGHLEQRILEDSLLSVETAGNVRKTTLNKDVEQFFSSSGRQHLIANPSKLSASRNGSLRKSSSLSELSSRDRQADRESPPFKGTQRPVSSSSAWASGTTVPQPFNMTLREAQKKTQLPKSRTSLDLEKQLVEKREAEEAEEAECQKQFRAVPIPAHVYLPLFDEINESREKQRRLNLDRRKEILLSIQKPFSFAEREEKKKEQTRQMLRTAPPSTLSGSIKPKVKNKIPKSVQDPTISDHLKEYELYRKIRIQMRATDLLKTSSAPIQVQPQKRELDKSSALKTKKKTLGYLDKEPTFQPRTNPEVPNFERLYRAFQKEAMQRKEQTESTKCKPFQLRTSNLPPRQSRSTEDAQQESSPVIKTRLNRSQSFNGILSLSTDTLPTYITDAARKRQAAISSLEQKDNKEQESAKWMKQYRLKSEAMNKAVTTRAKAMDTHRSLKDVYKEKLKQHRQTDQHRMREYKKELEEMKNRIHDRPYLFEQVTKRNAKTEAERRYRDTLKQVGLNEDFVRNKGRNAGGTPLCVSDGEEDQSNDSKTQYRSSSVVTLPHVNVSAATLRKGFPTDSALMRLLS</sequence>
<feature type="compositionally biased region" description="Basic and acidic residues" evidence="4">
    <location>
        <begin position="426"/>
        <end position="438"/>
    </location>
</feature>
<comment type="caution">
    <text evidence="5">The sequence shown here is derived from an EMBL/GenBank/DDBJ whole genome shotgun (WGS) entry which is preliminary data.</text>
</comment>
<dbReference type="GO" id="GO:0044782">
    <property type="term" value="P:cilium organization"/>
    <property type="evidence" value="ECO:0007669"/>
    <property type="project" value="TreeGrafter"/>
</dbReference>
<dbReference type="Pfam" id="PF10595">
    <property type="entry name" value="FAM161A_B"/>
    <property type="match status" value="1"/>
</dbReference>
<proteinExistence type="inferred from homology"/>
<keyword evidence="2 3" id="KW-0175">Coiled coil</keyword>
<evidence type="ECO:0000313" key="6">
    <source>
        <dbReference type="Proteomes" id="UP000289886"/>
    </source>
</evidence>
<dbReference type="GO" id="GO:0005929">
    <property type="term" value="C:cilium"/>
    <property type="evidence" value="ECO:0007669"/>
    <property type="project" value="TreeGrafter"/>
</dbReference>
<dbReference type="AlphaFoldDB" id="A0A444UDK1"/>